<dbReference type="EMBL" id="GBRH01188470">
    <property type="protein sequence ID" value="JAE09426.1"/>
    <property type="molecule type" value="Transcribed_RNA"/>
</dbReference>
<reference evidence="1" key="2">
    <citation type="journal article" date="2015" name="Data Brief">
        <title>Shoot transcriptome of the giant reed, Arundo donax.</title>
        <authorList>
            <person name="Barrero R.A."/>
            <person name="Guerrero F.D."/>
            <person name="Moolhuijzen P."/>
            <person name="Goolsby J.A."/>
            <person name="Tidwell J."/>
            <person name="Bellgard S.E."/>
            <person name="Bellgard M.I."/>
        </authorList>
    </citation>
    <scope>NUCLEOTIDE SEQUENCE</scope>
    <source>
        <tissue evidence="1">Shoot tissue taken approximately 20 cm above the soil surface</tissue>
    </source>
</reference>
<reference evidence="1" key="1">
    <citation type="submission" date="2014-09" db="EMBL/GenBank/DDBJ databases">
        <authorList>
            <person name="Magalhaes I.L.F."/>
            <person name="Oliveira U."/>
            <person name="Santos F.R."/>
            <person name="Vidigal T.H.D.A."/>
            <person name="Brescovit A.D."/>
            <person name="Santos A.J."/>
        </authorList>
    </citation>
    <scope>NUCLEOTIDE SEQUENCE</scope>
    <source>
        <tissue evidence="1">Shoot tissue taken approximately 20 cm above the soil surface</tissue>
    </source>
</reference>
<dbReference type="AlphaFoldDB" id="A0A0A9FH14"/>
<organism evidence="1">
    <name type="scientific">Arundo donax</name>
    <name type="common">Giant reed</name>
    <name type="synonym">Donax arundinaceus</name>
    <dbReference type="NCBI Taxonomy" id="35708"/>
    <lineage>
        <taxon>Eukaryota</taxon>
        <taxon>Viridiplantae</taxon>
        <taxon>Streptophyta</taxon>
        <taxon>Embryophyta</taxon>
        <taxon>Tracheophyta</taxon>
        <taxon>Spermatophyta</taxon>
        <taxon>Magnoliopsida</taxon>
        <taxon>Liliopsida</taxon>
        <taxon>Poales</taxon>
        <taxon>Poaceae</taxon>
        <taxon>PACMAD clade</taxon>
        <taxon>Arundinoideae</taxon>
        <taxon>Arundineae</taxon>
        <taxon>Arundo</taxon>
    </lineage>
</organism>
<name>A0A0A9FH14_ARUDO</name>
<evidence type="ECO:0000313" key="1">
    <source>
        <dbReference type="EMBL" id="JAE09426.1"/>
    </source>
</evidence>
<sequence>MNNACFKLHKYCTRMSITSFAKNEGENTTDIDTDDIGISAASKFGEAFYASAIKTAQFKTSVVHILRTYVQNVPILNIR</sequence>
<proteinExistence type="predicted"/>
<protein>
    <submittedName>
        <fullName evidence="1">Uncharacterized protein</fullName>
    </submittedName>
</protein>
<accession>A0A0A9FH14</accession>